<dbReference type="InterPro" id="IPR014036">
    <property type="entry name" value="DeoR-like_C"/>
</dbReference>
<dbReference type="InterPro" id="IPR036388">
    <property type="entry name" value="WH-like_DNA-bd_sf"/>
</dbReference>
<evidence type="ECO:0000256" key="2">
    <source>
        <dbReference type="ARBA" id="ARBA00022491"/>
    </source>
</evidence>
<dbReference type="PANTHER" id="PTHR30363:SF4">
    <property type="entry name" value="GLYCEROL-3-PHOSPHATE REGULON REPRESSOR"/>
    <property type="match status" value="1"/>
</dbReference>
<keyword evidence="9" id="KW-1185">Reference proteome</keyword>
<comment type="caution">
    <text evidence="8">The sequence shown here is derived from an EMBL/GenBank/DDBJ whole genome shotgun (WGS) entry which is preliminary data.</text>
</comment>
<reference evidence="9" key="1">
    <citation type="journal article" date="2019" name="Int. J. Syst. Evol. Microbiol.">
        <title>The Global Catalogue of Microorganisms (GCM) 10K type strain sequencing project: providing services to taxonomists for standard genome sequencing and annotation.</title>
        <authorList>
            <consortium name="The Broad Institute Genomics Platform"/>
            <consortium name="The Broad Institute Genome Sequencing Center for Infectious Disease"/>
            <person name="Wu L."/>
            <person name="Ma J."/>
        </authorList>
    </citation>
    <scope>NUCLEOTIDE SEQUENCE [LARGE SCALE GENOMIC DNA]</scope>
    <source>
        <strain evidence="9">TISTR 2466</strain>
    </source>
</reference>
<evidence type="ECO:0000256" key="6">
    <source>
        <dbReference type="ARBA" id="ARBA00024937"/>
    </source>
</evidence>
<evidence type="ECO:0000256" key="1">
    <source>
        <dbReference type="ARBA" id="ARBA00021390"/>
    </source>
</evidence>
<organism evidence="8 9">
    <name type="scientific">Sporolactobacillus shoreicorticis</name>
    <dbReference type="NCBI Taxonomy" id="1923877"/>
    <lineage>
        <taxon>Bacteria</taxon>
        <taxon>Bacillati</taxon>
        <taxon>Bacillota</taxon>
        <taxon>Bacilli</taxon>
        <taxon>Bacillales</taxon>
        <taxon>Sporolactobacillaceae</taxon>
        <taxon>Sporolactobacillus</taxon>
    </lineage>
</organism>
<evidence type="ECO:0000313" key="9">
    <source>
        <dbReference type="Proteomes" id="UP001597399"/>
    </source>
</evidence>
<keyword evidence="4 8" id="KW-0238">DNA-binding</keyword>
<keyword evidence="3" id="KW-0805">Transcription regulation</keyword>
<dbReference type="Pfam" id="PF08220">
    <property type="entry name" value="HTH_DeoR"/>
    <property type="match status" value="1"/>
</dbReference>
<dbReference type="Proteomes" id="UP001597399">
    <property type="component" value="Unassembled WGS sequence"/>
</dbReference>
<dbReference type="InterPro" id="IPR037171">
    <property type="entry name" value="NagB/RpiA_transferase-like"/>
</dbReference>
<dbReference type="InterPro" id="IPR018356">
    <property type="entry name" value="Tscrpt_reg_HTH_DeoR_CS"/>
</dbReference>
<dbReference type="SMART" id="SM01134">
    <property type="entry name" value="DeoRC"/>
    <property type="match status" value="1"/>
</dbReference>
<evidence type="ECO:0000313" key="8">
    <source>
        <dbReference type="EMBL" id="MFD2693186.1"/>
    </source>
</evidence>
<dbReference type="Gene3D" id="1.10.10.10">
    <property type="entry name" value="Winged helix-like DNA-binding domain superfamily/Winged helix DNA-binding domain"/>
    <property type="match status" value="1"/>
</dbReference>
<name>A0ABW5S0A6_9BACL</name>
<keyword evidence="2" id="KW-0678">Repressor</keyword>
<protein>
    <recommendedName>
        <fullName evidence="1">Lactose phosphotransferase system repressor</fullName>
    </recommendedName>
</protein>
<dbReference type="PROSITE" id="PS00894">
    <property type="entry name" value="HTH_DEOR_1"/>
    <property type="match status" value="1"/>
</dbReference>
<dbReference type="SUPFAM" id="SSF100950">
    <property type="entry name" value="NagB/RpiA/CoA transferase-like"/>
    <property type="match status" value="1"/>
</dbReference>
<dbReference type="InterPro" id="IPR001034">
    <property type="entry name" value="DeoR_HTH"/>
</dbReference>
<evidence type="ECO:0000256" key="4">
    <source>
        <dbReference type="ARBA" id="ARBA00023125"/>
    </source>
</evidence>
<evidence type="ECO:0000256" key="3">
    <source>
        <dbReference type="ARBA" id="ARBA00023015"/>
    </source>
</evidence>
<dbReference type="InterPro" id="IPR050313">
    <property type="entry name" value="Carb_Metab_HTH_regulators"/>
</dbReference>
<dbReference type="InterPro" id="IPR036390">
    <property type="entry name" value="WH_DNA-bd_sf"/>
</dbReference>
<dbReference type="PRINTS" id="PR00037">
    <property type="entry name" value="HTHLACR"/>
</dbReference>
<dbReference type="Gene3D" id="3.40.50.1360">
    <property type="match status" value="1"/>
</dbReference>
<sequence>MLKEERFKKIIDLVDKHATVSVNALAERLGVTKMTIRRDLNDLEHKQLLVRIHGGAKKTVPSYMELSHEQKRTININEKKHVAQKCAQLIHDDGYVFIGPGTTNELIFDYLHHIHHLDVITNAITIFERFKNDARFDVILIGGRYRMSSGTFIGYFANKMLSEIKVGQAFVGVNGVMGTSVTIANEEEGNGQRIILNNADERYVTADHTKFGVEAFHHFYKVSDLTAIVTDPAVSQQNIRYYEHLTQLIR</sequence>
<evidence type="ECO:0000256" key="5">
    <source>
        <dbReference type="ARBA" id="ARBA00023163"/>
    </source>
</evidence>
<dbReference type="GO" id="GO:0003677">
    <property type="term" value="F:DNA binding"/>
    <property type="evidence" value="ECO:0007669"/>
    <property type="project" value="UniProtKB-KW"/>
</dbReference>
<feature type="domain" description="HTH deoR-type" evidence="7">
    <location>
        <begin position="3"/>
        <end position="58"/>
    </location>
</feature>
<dbReference type="PANTHER" id="PTHR30363">
    <property type="entry name" value="HTH-TYPE TRANSCRIPTIONAL REGULATOR SRLR-RELATED"/>
    <property type="match status" value="1"/>
</dbReference>
<accession>A0ABW5S0A6</accession>
<gene>
    <name evidence="8" type="ORF">ACFSUE_06020</name>
</gene>
<dbReference type="Pfam" id="PF00455">
    <property type="entry name" value="DeoRC"/>
    <property type="match status" value="1"/>
</dbReference>
<dbReference type="SUPFAM" id="SSF46785">
    <property type="entry name" value="Winged helix' DNA-binding domain"/>
    <property type="match status" value="1"/>
</dbReference>
<dbReference type="SMART" id="SM00420">
    <property type="entry name" value="HTH_DEOR"/>
    <property type="match status" value="1"/>
</dbReference>
<evidence type="ECO:0000259" key="7">
    <source>
        <dbReference type="PROSITE" id="PS51000"/>
    </source>
</evidence>
<dbReference type="RefSeq" id="WP_253058583.1">
    <property type="nucleotide sequence ID" value="NZ_JAMXWM010000002.1"/>
</dbReference>
<dbReference type="PROSITE" id="PS51000">
    <property type="entry name" value="HTH_DEOR_2"/>
    <property type="match status" value="1"/>
</dbReference>
<dbReference type="EMBL" id="JBHUMQ010000015">
    <property type="protein sequence ID" value="MFD2693186.1"/>
    <property type="molecule type" value="Genomic_DNA"/>
</dbReference>
<proteinExistence type="predicted"/>
<keyword evidence="5" id="KW-0804">Transcription</keyword>
<comment type="function">
    <text evidence="6">Repressor of the lactose catabolism operon. Galactose-6-phosphate is the inducer.</text>
</comment>